<evidence type="ECO:0000313" key="10">
    <source>
        <dbReference type="Proteomes" id="UP001305647"/>
    </source>
</evidence>
<keyword evidence="2" id="KW-0862">Zinc</keyword>
<dbReference type="InterPro" id="IPR000637">
    <property type="entry name" value="HMGI/Y_DNA-bd_CS"/>
</dbReference>
<evidence type="ECO:0000259" key="8">
    <source>
        <dbReference type="PROSITE" id="PS50048"/>
    </source>
</evidence>
<feature type="compositionally biased region" description="Polar residues" evidence="7">
    <location>
        <begin position="82"/>
        <end position="101"/>
    </location>
</feature>
<dbReference type="SUPFAM" id="SSF57701">
    <property type="entry name" value="Zn2/Cys6 DNA-binding domain"/>
    <property type="match status" value="1"/>
</dbReference>
<comment type="caution">
    <text evidence="9">The sequence shown here is derived from an EMBL/GenBank/DDBJ whole genome shotgun (WGS) entry which is preliminary data.</text>
</comment>
<dbReference type="Proteomes" id="UP001305647">
    <property type="component" value="Unassembled WGS sequence"/>
</dbReference>
<dbReference type="InterPro" id="IPR001138">
    <property type="entry name" value="Zn2Cys6_DnaBD"/>
</dbReference>
<gene>
    <name evidence="9" type="ORF">N658DRAFT_509353</name>
</gene>
<dbReference type="PROSITE" id="PS00463">
    <property type="entry name" value="ZN2_CY6_FUNGAL_1"/>
    <property type="match status" value="1"/>
</dbReference>
<dbReference type="AlphaFoldDB" id="A0AAN6PVI0"/>
<evidence type="ECO:0000256" key="7">
    <source>
        <dbReference type="SAM" id="MobiDB-lite"/>
    </source>
</evidence>
<dbReference type="Pfam" id="PF00172">
    <property type="entry name" value="Zn_clus"/>
    <property type="match status" value="1"/>
</dbReference>
<feature type="compositionally biased region" description="Low complexity" evidence="7">
    <location>
        <begin position="647"/>
        <end position="676"/>
    </location>
</feature>
<dbReference type="GO" id="GO:0045944">
    <property type="term" value="P:positive regulation of transcription by RNA polymerase II"/>
    <property type="evidence" value="ECO:0007669"/>
    <property type="project" value="TreeGrafter"/>
</dbReference>
<reference evidence="9" key="2">
    <citation type="submission" date="2023-05" db="EMBL/GenBank/DDBJ databases">
        <authorList>
            <consortium name="Lawrence Berkeley National Laboratory"/>
            <person name="Steindorff A."/>
            <person name="Hensen N."/>
            <person name="Bonometti L."/>
            <person name="Westerberg I."/>
            <person name="Brannstrom I.O."/>
            <person name="Guillou S."/>
            <person name="Cros-Aarteil S."/>
            <person name="Calhoun S."/>
            <person name="Haridas S."/>
            <person name="Kuo A."/>
            <person name="Mondo S."/>
            <person name="Pangilinan J."/>
            <person name="Riley R."/>
            <person name="Labutti K."/>
            <person name="Andreopoulos B."/>
            <person name="Lipzen A."/>
            <person name="Chen C."/>
            <person name="Yanf M."/>
            <person name="Daum C."/>
            <person name="Ng V."/>
            <person name="Clum A."/>
            <person name="Ohm R."/>
            <person name="Martin F."/>
            <person name="Silar P."/>
            <person name="Natvig D."/>
            <person name="Lalanne C."/>
            <person name="Gautier V."/>
            <person name="Ament-Velasquez S.L."/>
            <person name="Kruys A."/>
            <person name="Hutchinson M.I."/>
            <person name="Powell A.J."/>
            <person name="Barry K."/>
            <person name="Miller A.N."/>
            <person name="Grigoriev I.V."/>
            <person name="Debuchy R."/>
            <person name="Gladieux P."/>
            <person name="Thoren M.H."/>
            <person name="Johannesson H."/>
        </authorList>
    </citation>
    <scope>NUCLEOTIDE SEQUENCE</scope>
    <source>
        <strain evidence="9">CBS 757.83</strain>
    </source>
</reference>
<dbReference type="Gene3D" id="4.10.240.10">
    <property type="entry name" value="Zn(2)-C6 fungal-type DNA-binding domain"/>
    <property type="match status" value="1"/>
</dbReference>
<dbReference type="PANTHER" id="PTHR37534">
    <property type="entry name" value="TRANSCRIPTIONAL ACTIVATOR PROTEIN UGA3"/>
    <property type="match status" value="1"/>
</dbReference>
<feature type="compositionally biased region" description="Low complexity" evidence="7">
    <location>
        <begin position="605"/>
        <end position="628"/>
    </location>
</feature>
<evidence type="ECO:0000256" key="3">
    <source>
        <dbReference type="ARBA" id="ARBA00023015"/>
    </source>
</evidence>
<accession>A0AAN6PVI0</accession>
<dbReference type="InterPro" id="IPR021858">
    <property type="entry name" value="Fun_TF"/>
</dbReference>
<keyword evidence="3" id="KW-0805">Transcription regulation</keyword>
<feature type="domain" description="Zn(2)-C6 fungal-type" evidence="8">
    <location>
        <begin position="214"/>
        <end position="242"/>
    </location>
</feature>
<dbReference type="InterPro" id="IPR036864">
    <property type="entry name" value="Zn2-C6_fun-type_DNA-bd_sf"/>
</dbReference>
<organism evidence="9 10">
    <name type="scientific">Parathielavia hyrcaniae</name>
    <dbReference type="NCBI Taxonomy" id="113614"/>
    <lineage>
        <taxon>Eukaryota</taxon>
        <taxon>Fungi</taxon>
        <taxon>Dikarya</taxon>
        <taxon>Ascomycota</taxon>
        <taxon>Pezizomycotina</taxon>
        <taxon>Sordariomycetes</taxon>
        <taxon>Sordariomycetidae</taxon>
        <taxon>Sordariales</taxon>
        <taxon>Chaetomiaceae</taxon>
        <taxon>Parathielavia</taxon>
    </lineage>
</organism>
<dbReference type="PANTHER" id="PTHR37534:SF38">
    <property type="entry name" value="ZN(2)-C6 FUNGAL-TYPE DOMAIN-CONTAINING PROTEIN"/>
    <property type="match status" value="1"/>
</dbReference>
<name>A0AAN6PVI0_9PEZI</name>
<dbReference type="PROSITE" id="PS00354">
    <property type="entry name" value="HMGI_Y"/>
    <property type="match status" value="1"/>
</dbReference>
<comment type="subcellular location">
    <subcellularLocation>
        <location evidence="1">Nucleus</location>
    </subcellularLocation>
</comment>
<protein>
    <recommendedName>
        <fullName evidence="8">Zn(2)-C6 fungal-type domain-containing protein</fullName>
    </recommendedName>
</protein>
<keyword evidence="5" id="KW-0804">Transcription</keyword>
<feature type="compositionally biased region" description="Basic residues" evidence="7">
    <location>
        <begin position="186"/>
        <end position="196"/>
    </location>
</feature>
<proteinExistence type="predicted"/>
<keyword evidence="4" id="KW-0238">DNA-binding</keyword>
<feature type="region of interest" description="Disordered" evidence="7">
    <location>
        <begin position="169"/>
        <end position="208"/>
    </location>
</feature>
<dbReference type="SMART" id="SM00066">
    <property type="entry name" value="GAL4"/>
    <property type="match status" value="1"/>
</dbReference>
<feature type="region of interest" description="Disordered" evidence="7">
    <location>
        <begin position="582"/>
        <end position="683"/>
    </location>
</feature>
<evidence type="ECO:0000256" key="2">
    <source>
        <dbReference type="ARBA" id="ARBA00022833"/>
    </source>
</evidence>
<sequence>MDLPLPVVSDDGDLQWSDSRSIDSDDVQSVGLPSPWLAGSFTDDSTSVSGSSSTMGYARTGQLSPISNALDMPCGPARRATSLASLSQSPPSTAESQSASTLSLVQSATRALRLSASDRAFTHPHAAASHGAHRRNWRRGADEGLAIPKSEALDDDDFCMDDLKEPPSPLALSPGSIHLQGQAGQKRPRGRPRKHPLMPNNATNKITKGRSKTGCLTCRKRKKKCDEARPRCMNCEKNAVVCEGYPEKQIWKSGKERAEEERLKSGHFPSITMYPLFPGLETVEDRVFWKHYNEHLSSVLTVESEHKNAFKDLMIPIAIKHQGLMHSILSLASKHIDFETPYGIGILRKNPGTTVEALRARSLHHHDQARLKFYHDIESTNGKSNIDDRTLVSARYGQMLCFLLEALVEGSPRGEHRLHLTVYRNLNLSSPPNDSAFMSFIAEVFQYYNFADELIYSATNRDAYSSLKPLPPLPPIHTPRLLGVADGLLGHLPQITAMRNIIRDNMLAHIDPAVSYPVIYPAEDIDAALRGWSSHWPPGDSRDRVTQLYRQMMWIYLHRTVYPPSFSAPPSMTSSVASASSLIHSSPSHGRPAAAPSVVDTPPHSASASCASSPKLSASSKSSRPLSRTGLPSHRPHTEGTPGPPGAGAESGPATAAAGAGASASASASASSARAESPPPLRQPSNLDAWLVSAVDESLALLESFKPGDPCQTLLLLPCFLVGTACFSRTQQARLRAAARTVRGYTGLRNADRVAEVLGEVWRLMEAGDWAAAWDWPGVAKRLGLDFIPA</sequence>
<dbReference type="Pfam" id="PF11951">
    <property type="entry name" value="Fungal_trans_2"/>
    <property type="match status" value="2"/>
</dbReference>
<evidence type="ECO:0000256" key="6">
    <source>
        <dbReference type="ARBA" id="ARBA00023242"/>
    </source>
</evidence>
<keyword evidence="10" id="KW-1185">Reference proteome</keyword>
<dbReference type="PROSITE" id="PS50048">
    <property type="entry name" value="ZN2_CY6_FUNGAL_2"/>
    <property type="match status" value="1"/>
</dbReference>
<evidence type="ECO:0000256" key="5">
    <source>
        <dbReference type="ARBA" id="ARBA00023163"/>
    </source>
</evidence>
<feature type="region of interest" description="Disordered" evidence="7">
    <location>
        <begin position="1"/>
        <end position="101"/>
    </location>
</feature>
<evidence type="ECO:0000313" key="9">
    <source>
        <dbReference type="EMBL" id="KAK4098732.1"/>
    </source>
</evidence>
<keyword evidence="6" id="KW-0539">Nucleus</keyword>
<dbReference type="CDD" id="cd00067">
    <property type="entry name" value="GAL4"/>
    <property type="match status" value="1"/>
</dbReference>
<reference evidence="9" key="1">
    <citation type="journal article" date="2023" name="Mol. Phylogenet. Evol.">
        <title>Genome-scale phylogeny and comparative genomics of the fungal order Sordariales.</title>
        <authorList>
            <person name="Hensen N."/>
            <person name="Bonometti L."/>
            <person name="Westerberg I."/>
            <person name="Brannstrom I.O."/>
            <person name="Guillou S."/>
            <person name="Cros-Aarteil S."/>
            <person name="Calhoun S."/>
            <person name="Haridas S."/>
            <person name="Kuo A."/>
            <person name="Mondo S."/>
            <person name="Pangilinan J."/>
            <person name="Riley R."/>
            <person name="LaButti K."/>
            <person name="Andreopoulos B."/>
            <person name="Lipzen A."/>
            <person name="Chen C."/>
            <person name="Yan M."/>
            <person name="Daum C."/>
            <person name="Ng V."/>
            <person name="Clum A."/>
            <person name="Steindorff A."/>
            <person name="Ohm R.A."/>
            <person name="Martin F."/>
            <person name="Silar P."/>
            <person name="Natvig D.O."/>
            <person name="Lalanne C."/>
            <person name="Gautier V."/>
            <person name="Ament-Velasquez S.L."/>
            <person name="Kruys A."/>
            <person name="Hutchinson M.I."/>
            <person name="Powell A.J."/>
            <person name="Barry K."/>
            <person name="Miller A.N."/>
            <person name="Grigoriev I.V."/>
            <person name="Debuchy R."/>
            <person name="Gladieux P."/>
            <person name="Hiltunen Thoren M."/>
            <person name="Johannesson H."/>
        </authorList>
    </citation>
    <scope>NUCLEOTIDE SEQUENCE</scope>
    <source>
        <strain evidence="9">CBS 757.83</strain>
    </source>
</reference>
<feature type="compositionally biased region" description="Low complexity" evidence="7">
    <location>
        <begin position="39"/>
        <end position="54"/>
    </location>
</feature>
<dbReference type="GO" id="GO:0000981">
    <property type="term" value="F:DNA-binding transcription factor activity, RNA polymerase II-specific"/>
    <property type="evidence" value="ECO:0007669"/>
    <property type="project" value="InterPro"/>
</dbReference>
<evidence type="ECO:0000256" key="1">
    <source>
        <dbReference type="ARBA" id="ARBA00004123"/>
    </source>
</evidence>
<dbReference type="GO" id="GO:0000976">
    <property type="term" value="F:transcription cis-regulatory region binding"/>
    <property type="evidence" value="ECO:0007669"/>
    <property type="project" value="TreeGrafter"/>
</dbReference>
<evidence type="ECO:0000256" key="4">
    <source>
        <dbReference type="ARBA" id="ARBA00023125"/>
    </source>
</evidence>
<dbReference type="EMBL" id="MU863656">
    <property type="protein sequence ID" value="KAK4098732.1"/>
    <property type="molecule type" value="Genomic_DNA"/>
</dbReference>
<dbReference type="GO" id="GO:0005634">
    <property type="term" value="C:nucleus"/>
    <property type="evidence" value="ECO:0007669"/>
    <property type="project" value="UniProtKB-SubCell"/>
</dbReference>
<dbReference type="GO" id="GO:0008270">
    <property type="term" value="F:zinc ion binding"/>
    <property type="evidence" value="ECO:0007669"/>
    <property type="project" value="InterPro"/>
</dbReference>